<reference evidence="2" key="1">
    <citation type="submission" date="2022-07" db="EMBL/GenBank/DDBJ databases">
        <title>Genome analysis of Parmales, a sister group of diatoms, reveals the evolutionary specialization of diatoms from phago-mixotrophs to photoautotrophs.</title>
        <authorList>
            <person name="Ban H."/>
            <person name="Sato S."/>
            <person name="Yoshikawa S."/>
            <person name="Kazumasa Y."/>
            <person name="Nakamura Y."/>
            <person name="Ichinomiya M."/>
            <person name="Saitoh K."/>
            <person name="Sato N."/>
            <person name="Blanc-Mathieu R."/>
            <person name="Endo H."/>
            <person name="Kuwata A."/>
            <person name="Ogata H."/>
        </authorList>
    </citation>
    <scope>NUCLEOTIDE SEQUENCE</scope>
</reference>
<accession>A0A9W7E2S2</accession>
<feature type="region of interest" description="Disordered" evidence="1">
    <location>
        <begin position="14"/>
        <end position="51"/>
    </location>
</feature>
<dbReference type="Proteomes" id="UP001165082">
    <property type="component" value="Unassembled WGS sequence"/>
</dbReference>
<proteinExistence type="predicted"/>
<sequence>MSFRWSDVMLSPKVPSFSSTITKESTSPQKKKKKWGSPFRRRASPSSVSSIEDDAAAAVAASGADQETQEDNYDYLTKTWGLVTTGYKKAKGKTVEVLPSLSGTVEKVESLTVKIVVYTSGFLPEPAKSAVKDLDSFDRSLKKLDESLNPVIKSTTTKTIETYKAAEEKAKVVKAVAPVVSFVGKFLPIETTKAISIWLIKKVTA</sequence>
<comment type="caution">
    <text evidence="2">The sequence shown here is derived from an EMBL/GenBank/DDBJ whole genome shotgun (WGS) entry which is preliminary data.</text>
</comment>
<evidence type="ECO:0000256" key="1">
    <source>
        <dbReference type="SAM" id="MobiDB-lite"/>
    </source>
</evidence>
<dbReference type="EMBL" id="BRXZ01002485">
    <property type="protein sequence ID" value="GMH63155.1"/>
    <property type="molecule type" value="Genomic_DNA"/>
</dbReference>
<feature type="compositionally biased region" description="Polar residues" evidence="1">
    <location>
        <begin position="16"/>
        <end position="28"/>
    </location>
</feature>
<protein>
    <submittedName>
        <fullName evidence="2">Uncharacterized protein</fullName>
    </submittedName>
</protein>
<gene>
    <name evidence="2" type="ORF">TrRE_jg10185</name>
</gene>
<name>A0A9W7E2S2_9STRA</name>
<dbReference type="OrthoDB" id="10432714at2759"/>
<feature type="compositionally biased region" description="Basic residues" evidence="1">
    <location>
        <begin position="29"/>
        <end position="43"/>
    </location>
</feature>
<organism evidence="2 3">
    <name type="scientific">Triparma retinervis</name>
    <dbReference type="NCBI Taxonomy" id="2557542"/>
    <lineage>
        <taxon>Eukaryota</taxon>
        <taxon>Sar</taxon>
        <taxon>Stramenopiles</taxon>
        <taxon>Ochrophyta</taxon>
        <taxon>Bolidophyceae</taxon>
        <taxon>Parmales</taxon>
        <taxon>Triparmaceae</taxon>
        <taxon>Triparma</taxon>
    </lineage>
</organism>
<keyword evidence="3" id="KW-1185">Reference proteome</keyword>
<evidence type="ECO:0000313" key="3">
    <source>
        <dbReference type="Proteomes" id="UP001165082"/>
    </source>
</evidence>
<dbReference type="AlphaFoldDB" id="A0A9W7E2S2"/>
<evidence type="ECO:0000313" key="2">
    <source>
        <dbReference type="EMBL" id="GMH63155.1"/>
    </source>
</evidence>